<evidence type="ECO:0000256" key="5">
    <source>
        <dbReference type="SAM" id="Phobius"/>
    </source>
</evidence>
<feature type="transmembrane region" description="Helical" evidence="5">
    <location>
        <begin position="42"/>
        <end position="61"/>
    </location>
</feature>
<protein>
    <recommendedName>
        <fullName evidence="6">O-antigen ligase-related domain-containing protein</fullName>
    </recommendedName>
</protein>
<dbReference type="PANTHER" id="PTHR37422:SF13">
    <property type="entry name" value="LIPOPOLYSACCHARIDE BIOSYNTHESIS PROTEIN PA4999-RELATED"/>
    <property type="match status" value="1"/>
</dbReference>
<feature type="transmembrane region" description="Helical" evidence="5">
    <location>
        <begin position="432"/>
        <end position="448"/>
    </location>
</feature>
<feature type="transmembrane region" description="Helical" evidence="5">
    <location>
        <begin position="372"/>
        <end position="396"/>
    </location>
</feature>
<dbReference type="AlphaFoldDB" id="A0A1F5FY42"/>
<feature type="transmembrane region" description="Helical" evidence="5">
    <location>
        <begin position="73"/>
        <end position="91"/>
    </location>
</feature>
<feature type="transmembrane region" description="Helical" evidence="5">
    <location>
        <begin position="261"/>
        <end position="280"/>
    </location>
</feature>
<keyword evidence="2 5" id="KW-0812">Transmembrane</keyword>
<dbReference type="Proteomes" id="UP000177069">
    <property type="component" value="Unassembled WGS sequence"/>
</dbReference>
<evidence type="ECO:0000256" key="1">
    <source>
        <dbReference type="ARBA" id="ARBA00004141"/>
    </source>
</evidence>
<dbReference type="PANTHER" id="PTHR37422">
    <property type="entry name" value="TEICHURONIC ACID BIOSYNTHESIS PROTEIN TUAE"/>
    <property type="match status" value="1"/>
</dbReference>
<evidence type="ECO:0000313" key="7">
    <source>
        <dbReference type="EMBL" id="OGD84546.1"/>
    </source>
</evidence>
<evidence type="ECO:0000256" key="4">
    <source>
        <dbReference type="ARBA" id="ARBA00023136"/>
    </source>
</evidence>
<comment type="subcellular location">
    <subcellularLocation>
        <location evidence="1">Membrane</location>
        <topology evidence="1">Multi-pass membrane protein</topology>
    </subcellularLocation>
</comment>
<dbReference type="EMBL" id="MFBA01000057">
    <property type="protein sequence ID" value="OGD84546.1"/>
    <property type="molecule type" value="Genomic_DNA"/>
</dbReference>
<reference evidence="7 8" key="1">
    <citation type="journal article" date="2016" name="Nat. Commun.">
        <title>Thousands of microbial genomes shed light on interconnected biogeochemical processes in an aquifer system.</title>
        <authorList>
            <person name="Anantharaman K."/>
            <person name="Brown C.T."/>
            <person name="Hug L.A."/>
            <person name="Sharon I."/>
            <person name="Castelle C.J."/>
            <person name="Probst A.J."/>
            <person name="Thomas B.C."/>
            <person name="Singh A."/>
            <person name="Wilkins M.J."/>
            <person name="Karaoz U."/>
            <person name="Brodie E.L."/>
            <person name="Williams K.H."/>
            <person name="Hubbard S.S."/>
            <person name="Banfield J.F."/>
        </authorList>
    </citation>
    <scope>NUCLEOTIDE SEQUENCE [LARGE SCALE GENOMIC DNA]</scope>
</reference>
<comment type="caution">
    <text evidence="7">The sequence shown here is derived from an EMBL/GenBank/DDBJ whole genome shotgun (WGS) entry which is preliminary data.</text>
</comment>
<feature type="transmembrane region" description="Helical" evidence="5">
    <location>
        <begin position="111"/>
        <end position="127"/>
    </location>
</feature>
<keyword evidence="3 5" id="KW-1133">Transmembrane helix</keyword>
<feature type="transmembrane region" description="Helical" evidence="5">
    <location>
        <begin position="469"/>
        <end position="489"/>
    </location>
</feature>
<dbReference type="InterPro" id="IPR051533">
    <property type="entry name" value="WaaL-like"/>
</dbReference>
<dbReference type="InterPro" id="IPR007016">
    <property type="entry name" value="O-antigen_ligase-rel_domated"/>
</dbReference>
<dbReference type="InterPro" id="IPR011990">
    <property type="entry name" value="TPR-like_helical_dom_sf"/>
</dbReference>
<feature type="transmembrane region" description="Helical" evidence="5">
    <location>
        <begin position="216"/>
        <end position="232"/>
    </location>
</feature>
<accession>A0A1F5FY42</accession>
<dbReference type="Pfam" id="PF04932">
    <property type="entry name" value="Wzy_C"/>
    <property type="match status" value="1"/>
</dbReference>
<proteinExistence type="predicted"/>
<dbReference type="GO" id="GO:0016020">
    <property type="term" value="C:membrane"/>
    <property type="evidence" value="ECO:0007669"/>
    <property type="project" value="UniProtKB-SubCell"/>
</dbReference>
<evidence type="ECO:0000313" key="8">
    <source>
        <dbReference type="Proteomes" id="UP000177069"/>
    </source>
</evidence>
<organism evidence="7 8">
    <name type="scientific">Candidatus Curtissbacteria bacterium RIFCSPHIGHO2_01_FULL_41_13</name>
    <dbReference type="NCBI Taxonomy" id="1797745"/>
    <lineage>
        <taxon>Bacteria</taxon>
        <taxon>Candidatus Curtissiibacteriota</taxon>
    </lineage>
</organism>
<feature type="domain" description="O-antigen ligase-related" evidence="6">
    <location>
        <begin position="224"/>
        <end position="385"/>
    </location>
</feature>
<gene>
    <name evidence="7" type="ORF">A2696_01935</name>
</gene>
<feature type="transmembrane region" description="Helical" evidence="5">
    <location>
        <begin position="190"/>
        <end position="209"/>
    </location>
</feature>
<dbReference type="Gene3D" id="1.25.40.10">
    <property type="entry name" value="Tetratricopeptide repeat domain"/>
    <property type="match status" value="1"/>
</dbReference>
<evidence type="ECO:0000256" key="3">
    <source>
        <dbReference type="ARBA" id="ARBA00022989"/>
    </source>
</evidence>
<name>A0A1F5FY42_9BACT</name>
<keyword evidence="4 5" id="KW-0472">Membrane</keyword>
<evidence type="ECO:0000256" key="2">
    <source>
        <dbReference type="ARBA" id="ARBA00022692"/>
    </source>
</evidence>
<feature type="transmembrane region" description="Helical" evidence="5">
    <location>
        <begin position="134"/>
        <end position="153"/>
    </location>
</feature>
<feature type="transmembrane region" description="Helical" evidence="5">
    <location>
        <begin position="12"/>
        <end position="30"/>
    </location>
</feature>
<evidence type="ECO:0000259" key="6">
    <source>
        <dbReference type="Pfam" id="PF04932"/>
    </source>
</evidence>
<feature type="transmembrane region" description="Helical" evidence="5">
    <location>
        <begin position="238"/>
        <end position="254"/>
    </location>
</feature>
<dbReference type="SUPFAM" id="SSF48452">
    <property type="entry name" value="TPR-like"/>
    <property type="match status" value="1"/>
</dbReference>
<sequence>MTSKLASYIDKTIWCTYLALAIVTPLIFTTQNTELYEVPKMLFVYLATTIILFLTLIKFILSGKILIPKNPALAAFAIFVAVQILSTFFSIDKFTSVFGFPSRLNGGLLSQFAYLTIFAAALINLTLAQSKKILAAIVVSALAVSLWGIPAHFGKDPSCLVLTGKLTSACWQKEFDPALRIFSTLGQPNWLASYLVITIPISLSLALAFKNSRSKLFFITTSTILFAALILTNSRSGAIGIGISLLLFLILIGKQTLSKNLKYFLAIFALFILITLLFGTSPTSRISQSLAKKESPQPNLNSQQPSSLPTESSQIRLIVWRGAFLIFKRWPILGSGPETFVSSYYLVRPEMHNQTTEWEFFYNKAHNEFLNYLANTGIFGTISFVVFITITAAAIYKISRQEDTQVACYAKGVLSAFIGYLITIFFGFSVVATQAAMFIAISSVFLLVKNPKEFSIKLDLVKGKIKSTAILASTLVSLIILSFVARLYIGDVFEKRAENFQAESPTRKLLAYHNAIIAFPIKNPYLMADFSTSLGIASTNAQDKKDAIALSQKADENAQDSLNTSPKNYLIAQKVARTYILIAENDKNYQEKARVLGKRLIELAPTYPPAYLTAAKIQIVLNNKQDAMTLLYKALELKDDYADAKELLEQLKNPSIDPST</sequence>